<comment type="similarity">
    <text evidence="2">Belongs to the NPH3 family.</text>
</comment>
<dbReference type="Pfam" id="PF03000">
    <property type="entry name" value="NPH3"/>
    <property type="match status" value="1"/>
</dbReference>
<sequence>MDGYLAKIAHGPNLTLSGFNDIVQSTPESAKPIHDGLYKAIDIYLKAHQNLIKTENEKQD</sequence>
<dbReference type="PANTHER" id="PTHR32370">
    <property type="entry name" value="OS12G0117600 PROTEIN"/>
    <property type="match status" value="1"/>
</dbReference>
<evidence type="ECO:0000313" key="5">
    <source>
        <dbReference type="Proteomes" id="UP001227230"/>
    </source>
</evidence>
<feature type="domain" description="NPH3" evidence="3">
    <location>
        <begin position="1"/>
        <end position="60"/>
    </location>
</feature>
<gene>
    <name evidence="4" type="ORF">VitviT2T_011599</name>
</gene>
<name>A0ABY9CBM8_VITVI</name>
<dbReference type="InterPro" id="IPR027356">
    <property type="entry name" value="NPH3_dom"/>
</dbReference>
<evidence type="ECO:0000259" key="3">
    <source>
        <dbReference type="PROSITE" id="PS51649"/>
    </source>
</evidence>
<protein>
    <recommendedName>
        <fullName evidence="3">NPH3 domain-containing protein</fullName>
    </recommendedName>
</protein>
<evidence type="ECO:0000256" key="1">
    <source>
        <dbReference type="ARBA" id="ARBA00022786"/>
    </source>
</evidence>
<organism evidence="4 5">
    <name type="scientific">Vitis vinifera</name>
    <name type="common">Grape</name>
    <dbReference type="NCBI Taxonomy" id="29760"/>
    <lineage>
        <taxon>Eukaryota</taxon>
        <taxon>Viridiplantae</taxon>
        <taxon>Streptophyta</taxon>
        <taxon>Embryophyta</taxon>
        <taxon>Tracheophyta</taxon>
        <taxon>Spermatophyta</taxon>
        <taxon>Magnoliopsida</taxon>
        <taxon>eudicotyledons</taxon>
        <taxon>Gunneridae</taxon>
        <taxon>Pentapetalae</taxon>
        <taxon>rosids</taxon>
        <taxon>Vitales</taxon>
        <taxon>Vitaceae</taxon>
        <taxon>Viteae</taxon>
        <taxon>Vitis</taxon>
    </lineage>
</organism>
<keyword evidence="5" id="KW-1185">Reference proteome</keyword>
<dbReference type="PROSITE" id="PS51649">
    <property type="entry name" value="NPH3"/>
    <property type="match status" value="1"/>
</dbReference>
<keyword evidence="1" id="KW-0833">Ubl conjugation pathway</keyword>
<reference evidence="4 5" key="1">
    <citation type="journal article" date="2023" name="Hortic Res">
        <title>The complete reference genome for grapevine (Vitis vinifera L.) genetics and breeding.</title>
        <authorList>
            <person name="Shi X."/>
            <person name="Cao S."/>
            <person name="Wang X."/>
            <person name="Huang S."/>
            <person name="Wang Y."/>
            <person name="Liu Z."/>
            <person name="Liu W."/>
            <person name="Leng X."/>
            <person name="Peng Y."/>
            <person name="Wang N."/>
            <person name="Wang Y."/>
            <person name="Ma Z."/>
            <person name="Xu X."/>
            <person name="Zhang F."/>
            <person name="Xue H."/>
            <person name="Zhong H."/>
            <person name="Wang Y."/>
            <person name="Zhang K."/>
            <person name="Velt A."/>
            <person name="Avia K."/>
            <person name="Holtgrawe D."/>
            <person name="Grimplet J."/>
            <person name="Matus J.T."/>
            <person name="Ware D."/>
            <person name="Wu X."/>
            <person name="Wang H."/>
            <person name="Liu C."/>
            <person name="Fang Y."/>
            <person name="Rustenholz C."/>
            <person name="Cheng Z."/>
            <person name="Xiao H."/>
            <person name="Zhou Y."/>
        </authorList>
    </citation>
    <scope>NUCLEOTIDE SEQUENCE [LARGE SCALE GENOMIC DNA]</scope>
    <source>
        <strain evidence="5">cv. Pinot noir / PN40024</strain>
        <tissue evidence="4">Leaf</tissue>
    </source>
</reference>
<proteinExistence type="inferred from homology"/>
<evidence type="ECO:0000256" key="2">
    <source>
        <dbReference type="PROSITE-ProRule" id="PRU00982"/>
    </source>
</evidence>
<dbReference type="Proteomes" id="UP001227230">
    <property type="component" value="Chromosome 8"/>
</dbReference>
<dbReference type="EMBL" id="CP126655">
    <property type="protein sequence ID" value="WJZ92614.1"/>
    <property type="molecule type" value="Genomic_DNA"/>
</dbReference>
<dbReference type="InterPro" id="IPR043454">
    <property type="entry name" value="NPH3/RPT2-like"/>
</dbReference>
<evidence type="ECO:0000313" key="4">
    <source>
        <dbReference type="EMBL" id="WJZ92614.1"/>
    </source>
</evidence>
<accession>A0ABY9CBM8</accession>